<dbReference type="PANTHER" id="PTHR43643">
    <property type="entry name" value="HISTIDINOL-PHOSPHATE AMINOTRANSFERASE 2"/>
    <property type="match status" value="1"/>
</dbReference>
<evidence type="ECO:0000256" key="2">
    <source>
        <dbReference type="ARBA" id="ARBA00007970"/>
    </source>
</evidence>
<dbReference type="InterPro" id="IPR050106">
    <property type="entry name" value="HistidinolP_aminotransfase"/>
</dbReference>
<dbReference type="PANTHER" id="PTHR43643:SF3">
    <property type="entry name" value="HISTIDINOL-PHOSPHATE AMINOTRANSFERASE"/>
    <property type="match status" value="1"/>
</dbReference>
<dbReference type="EMBL" id="QPJL01000006">
    <property type="protein sequence ID" value="RCW85042.1"/>
    <property type="molecule type" value="Genomic_DNA"/>
</dbReference>
<proteinExistence type="inferred from homology"/>
<dbReference type="Pfam" id="PF00155">
    <property type="entry name" value="Aminotran_1_2"/>
    <property type="match status" value="1"/>
</dbReference>
<evidence type="ECO:0000313" key="9">
    <source>
        <dbReference type="EMBL" id="RCW85042.1"/>
    </source>
</evidence>
<evidence type="ECO:0000256" key="7">
    <source>
        <dbReference type="RuleBase" id="RU003693"/>
    </source>
</evidence>
<name>A0A368YXV2_9RHOB</name>
<dbReference type="Proteomes" id="UP000253345">
    <property type="component" value="Unassembled WGS sequence"/>
</dbReference>
<dbReference type="PROSITE" id="PS00599">
    <property type="entry name" value="AA_TRANSFER_CLASS_2"/>
    <property type="match status" value="1"/>
</dbReference>
<keyword evidence="5 7" id="KW-0663">Pyridoxal phosphate</keyword>
<feature type="domain" description="Aminotransferase class I/classII large" evidence="8">
    <location>
        <begin position="37"/>
        <end position="359"/>
    </location>
</feature>
<dbReference type="InterPro" id="IPR004839">
    <property type="entry name" value="Aminotransferase_I/II_large"/>
</dbReference>
<dbReference type="InterPro" id="IPR015421">
    <property type="entry name" value="PyrdxlP-dep_Trfase_major"/>
</dbReference>
<accession>A0A368YXV2</accession>
<dbReference type="OrthoDB" id="9809616at2"/>
<dbReference type="CDD" id="cd00609">
    <property type="entry name" value="AAT_like"/>
    <property type="match status" value="1"/>
</dbReference>
<comment type="caution">
    <text evidence="9">The sequence shown here is derived from an EMBL/GenBank/DDBJ whole genome shotgun (WGS) entry which is preliminary data.</text>
</comment>
<comment type="cofactor">
    <cofactor evidence="1 7">
        <name>pyridoxal 5'-phosphate</name>
        <dbReference type="ChEBI" id="CHEBI:597326"/>
    </cofactor>
</comment>
<dbReference type="Gene3D" id="3.90.1150.10">
    <property type="entry name" value="Aspartate Aminotransferase, domain 1"/>
    <property type="match status" value="1"/>
</dbReference>
<dbReference type="RefSeq" id="WP_114348913.1">
    <property type="nucleotide sequence ID" value="NZ_QPJL01000006.1"/>
</dbReference>
<dbReference type="GO" id="GO:0030170">
    <property type="term" value="F:pyridoxal phosphate binding"/>
    <property type="evidence" value="ECO:0007669"/>
    <property type="project" value="InterPro"/>
</dbReference>
<keyword evidence="3 9" id="KW-0032">Aminotransferase</keyword>
<evidence type="ECO:0000256" key="5">
    <source>
        <dbReference type="ARBA" id="ARBA00022898"/>
    </source>
</evidence>
<dbReference type="Gene3D" id="3.40.640.10">
    <property type="entry name" value="Type I PLP-dependent aspartate aminotransferase-like (Major domain)"/>
    <property type="match status" value="1"/>
</dbReference>
<evidence type="ECO:0000313" key="10">
    <source>
        <dbReference type="Proteomes" id="UP000253345"/>
    </source>
</evidence>
<dbReference type="AlphaFoldDB" id="A0A368YXV2"/>
<gene>
    <name evidence="9" type="ORF">DFP89_10660</name>
</gene>
<evidence type="ECO:0000256" key="3">
    <source>
        <dbReference type="ARBA" id="ARBA00022576"/>
    </source>
</evidence>
<evidence type="ECO:0000256" key="6">
    <source>
        <dbReference type="ARBA" id="ARBA00029440"/>
    </source>
</evidence>
<comment type="similarity">
    <text evidence="2">Belongs to the class-II pyridoxal-phosphate-dependent aminotransferase family. Histidinol-phosphate aminotransferase subfamily.</text>
</comment>
<reference evidence="9 10" key="1">
    <citation type="submission" date="2018-07" db="EMBL/GenBank/DDBJ databases">
        <title>Genomic Encyclopedia of Type Strains, Phase III (KMG-III): the genomes of soil and plant-associated and newly described type strains.</title>
        <authorList>
            <person name="Whitman W."/>
        </authorList>
    </citation>
    <scope>NUCLEOTIDE SEQUENCE [LARGE SCALE GENOMIC DNA]</scope>
    <source>
        <strain evidence="9 10">CECT 8525</strain>
    </source>
</reference>
<dbReference type="InterPro" id="IPR001917">
    <property type="entry name" value="Aminotrans_II_pyridoxalP_BS"/>
</dbReference>
<sequence length="367" mass="38917">MTRFRFAPIPAALPATVPFTGPETLEARRGAPFRARLGANENGFGPSPLAIAAMARAASEVWKYGDPDSHDLRHALARHHGTAPENIMLGEGIDGLLGLLVRLMVAPGQGVVTSDGAYPTFNYHVAGFGGVLHKVPYLDDAEDPSALTRAARETGARLVYLANPDNPMGSWHPGTRITAMLDDLPASSLLVLDEAYAEFAPDDAIPRIDPEDARAIRFRTFSKAYAMAGARVGYAIGPAELIAGFDRIRNHFGLNRIGQAGALAALEDQDWLAHIRAQVAHARTRIGAIAQENGLTPLPSATNFVAIDCGRDGAHARRVLAALDAEGIFARMPGVAPMDRCIRVSCGPGAELDAFAEALPRALKAAG</sequence>
<evidence type="ECO:0000256" key="4">
    <source>
        <dbReference type="ARBA" id="ARBA00022679"/>
    </source>
</evidence>
<dbReference type="GO" id="GO:0008483">
    <property type="term" value="F:transaminase activity"/>
    <property type="evidence" value="ECO:0007669"/>
    <property type="project" value="UniProtKB-KW"/>
</dbReference>
<evidence type="ECO:0000256" key="1">
    <source>
        <dbReference type="ARBA" id="ARBA00001933"/>
    </source>
</evidence>
<organism evidence="9 10">
    <name type="scientific">Paracoccus lutimaris</name>
    <dbReference type="NCBI Taxonomy" id="1490030"/>
    <lineage>
        <taxon>Bacteria</taxon>
        <taxon>Pseudomonadati</taxon>
        <taxon>Pseudomonadota</taxon>
        <taxon>Alphaproteobacteria</taxon>
        <taxon>Rhodobacterales</taxon>
        <taxon>Paracoccaceae</taxon>
        <taxon>Paracoccus</taxon>
    </lineage>
</organism>
<dbReference type="InterPro" id="IPR015422">
    <property type="entry name" value="PyrdxlP-dep_Trfase_small"/>
</dbReference>
<keyword evidence="10" id="KW-1185">Reference proteome</keyword>
<evidence type="ECO:0000259" key="8">
    <source>
        <dbReference type="Pfam" id="PF00155"/>
    </source>
</evidence>
<protein>
    <submittedName>
        <fullName evidence="9">Histidinol-phosphate aminotransferase</fullName>
    </submittedName>
</protein>
<comment type="pathway">
    <text evidence="6">Amino-acid biosynthesis.</text>
</comment>
<dbReference type="InterPro" id="IPR015424">
    <property type="entry name" value="PyrdxlP-dep_Trfase"/>
</dbReference>
<dbReference type="NCBIfam" id="NF006014">
    <property type="entry name" value="PRK08153.1"/>
    <property type="match status" value="1"/>
</dbReference>
<keyword evidence="4 9" id="KW-0808">Transferase</keyword>
<dbReference type="SUPFAM" id="SSF53383">
    <property type="entry name" value="PLP-dependent transferases"/>
    <property type="match status" value="1"/>
</dbReference>